<proteinExistence type="predicted"/>
<accession>A0A0F9THC8</accession>
<dbReference type="AlphaFoldDB" id="A0A0F9THC8"/>
<protein>
    <submittedName>
        <fullName evidence="1">Uncharacterized protein</fullName>
    </submittedName>
</protein>
<gene>
    <name evidence="1" type="ORF">LCGC14_0653230</name>
</gene>
<organism evidence="1">
    <name type="scientific">marine sediment metagenome</name>
    <dbReference type="NCBI Taxonomy" id="412755"/>
    <lineage>
        <taxon>unclassified sequences</taxon>
        <taxon>metagenomes</taxon>
        <taxon>ecological metagenomes</taxon>
    </lineage>
</organism>
<dbReference type="EMBL" id="LAZR01001224">
    <property type="protein sequence ID" value="KKN48376.1"/>
    <property type="molecule type" value="Genomic_DNA"/>
</dbReference>
<evidence type="ECO:0000313" key="1">
    <source>
        <dbReference type="EMBL" id="KKN48376.1"/>
    </source>
</evidence>
<reference evidence="1" key="1">
    <citation type="journal article" date="2015" name="Nature">
        <title>Complex archaea that bridge the gap between prokaryotes and eukaryotes.</title>
        <authorList>
            <person name="Spang A."/>
            <person name="Saw J.H."/>
            <person name="Jorgensen S.L."/>
            <person name="Zaremba-Niedzwiedzka K."/>
            <person name="Martijn J."/>
            <person name="Lind A.E."/>
            <person name="van Eijk R."/>
            <person name="Schleper C."/>
            <person name="Guy L."/>
            <person name="Ettema T.J."/>
        </authorList>
    </citation>
    <scope>NUCLEOTIDE SEQUENCE</scope>
</reference>
<name>A0A0F9THC8_9ZZZZ</name>
<sequence length="51" mass="5682">MTADEKNSKLHDDAIDAINLLYNDMGVDVEHAKSNIRALIEDLEIKLDALS</sequence>
<comment type="caution">
    <text evidence="1">The sequence shown here is derived from an EMBL/GenBank/DDBJ whole genome shotgun (WGS) entry which is preliminary data.</text>
</comment>